<dbReference type="Gene3D" id="6.10.140.820">
    <property type="match status" value="1"/>
</dbReference>
<proteinExistence type="predicted"/>
<evidence type="ECO:0000256" key="3">
    <source>
        <dbReference type="ARBA" id="ARBA00022753"/>
    </source>
</evidence>
<dbReference type="SUPFAM" id="SSF140111">
    <property type="entry name" value="Endosomal sorting complex assembly domain"/>
    <property type="match status" value="1"/>
</dbReference>
<protein>
    <recommendedName>
        <fullName evidence="7">SB domain-containing protein</fullName>
    </recommendedName>
</protein>
<sequence>LISAIEDKLKRLVMEKLEDKKHELVQHRESLTEVLEKLREQESELDRNLKLVECKTEELQRSAEELQERGPIDVDEAIVATTPLSNQILNVYAEESALEDAIYYMSEGLRREVIDLDTFLKQVRNLS</sequence>
<reference evidence="8" key="1">
    <citation type="submission" date="2015-11" db="EMBL/GenBank/DDBJ databases">
        <title>De novo transcriptome assembly of four potential Pierce s Disease insect vectors from Arizona vineyards.</title>
        <authorList>
            <person name="Tassone E.E."/>
        </authorList>
    </citation>
    <scope>NUCLEOTIDE SEQUENCE</scope>
</reference>
<accession>A0A1B6GFK0</accession>
<dbReference type="GO" id="GO:0000813">
    <property type="term" value="C:ESCRT I complex"/>
    <property type="evidence" value="ECO:0007669"/>
    <property type="project" value="TreeGrafter"/>
</dbReference>
<keyword evidence="4 5" id="KW-0653">Protein transport</keyword>
<dbReference type="InterPro" id="IPR017916">
    <property type="entry name" value="SB_dom"/>
</dbReference>
<name>A0A1B6GFK0_9HEMI</name>
<comment type="subcellular location">
    <subcellularLocation>
        <location evidence="1">Endosome</location>
    </subcellularLocation>
</comment>
<keyword evidence="2 5" id="KW-0813">Transport</keyword>
<evidence type="ECO:0000256" key="6">
    <source>
        <dbReference type="SAM" id="Coils"/>
    </source>
</evidence>
<dbReference type="PROSITE" id="PS51312">
    <property type="entry name" value="SB"/>
    <property type="match status" value="1"/>
</dbReference>
<evidence type="ECO:0000256" key="4">
    <source>
        <dbReference type="ARBA" id="ARBA00022927"/>
    </source>
</evidence>
<dbReference type="InterPro" id="IPR037202">
    <property type="entry name" value="ESCRT_assembly_dom"/>
</dbReference>
<dbReference type="InterPro" id="IPR052070">
    <property type="entry name" value="ESCRT-I_UEV_domain"/>
</dbReference>
<evidence type="ECO:0000256" key="5">
    <source>
        <dbReference type="PROSITE-ProRule" id="PRU00644"/>
    </source>
</evidence>
<dbReference type="GO" id="GO:0015031">
    <property type="term" value="P:protein transport"/>
    <property type="evidence" value="ECO:0007669"/>
    <property type="project" value="UniProtKB-UniRule"/>
</dbReference>
<feature type="coiled-coil region" evidence="6">
    <location>
        <begin position="14"/>
        <end position="69"/>
    </location>
</feature>
<keyword evidence="6" id="KW-0175">Coiled coil</keyword>
<dbReference type="GO" id="GO:0043130">
    <property type="term" value="F:ubiquitin binding"/>
    <property type="evidence" value="ECO:0007669"/>
    <property type="project" value="TreeGrafter"/>
</dbReference>
<evidence type="ECO:0000313" key="8">
    <source>
        <dbReference type="EMBL" id="JAS61214.1"/>
    </source>
</evidence>
<dbReference type="GO" id="GO:0008333">
    <property type="term" value="P:endosome to lysosome transport"/>
    <property type="evidence" value="ECO:0007669"/>
    <property type="project" value="TreeGrafter"/>
</dbReference>
<keyword evidence="3" id="KW-0967">Endosome</keyword>
<evidence type="ECO:0000259" key="7">
    <source>
        <dbReference type="PROSITE" id="PS51312"/>
    </source>
</evidence>
<dbReference type="PANTHER" id="PTHR23306">
    <property type="entry name" value="TUMOR SUSCEPTIBILITY GENE 101 PROTEIN-RELATED"/>
    <property type="match status" value="1"/>
</dbReference>
<dbReference type="EMBL" id="GECZ01008555">
    <property type="protein sequence ID" value="JAS61214.1"/>
    <property type="molecule type" value="Transcribed_RNA"/>
</dbReference>
<dbReference type="Pfam" id="PF09454">
    <property type="entry name" value="Vps23_core"/>
    <property type="match status" value="1"/>
</dbReference>
<gene>
    <name evidence="8" type="ORF">g.44</name>
</gene>
<dbReference type="PANTHER" id="PTHR23306:SF3">
    <property type="entry name" value="TUMOR SUPPRESSOR PROTEIN 101"/>
    <property type="match status" value="1"/>
</dbReference>
<evidence type="ECO:0000256" key="1">
    <source>
        <dbReference type="ARBA" id="ARBA00004177"/>
    </source>
</evidence>
<feature type="domain" description="SB" evidence="7">
    <location>
        <begin position="82"/>
        <end position="127"/>
    </location>
</feature>
<feature type="non-terminal residue" evidence="8">
    <location>
        <position position="1"/>
    </location>
</feature>
<evidence type="ECO:0000256" key="2">
    <source>
        <dbReference type="ARBA" id="ARBA00022448"/>
    </source>
</evidence>
<dbReference type="AlphaFoldDB" id="A0A1B6GFK0"/>
<organism evidence="8">
    <name type="scientific">Cuerna arida</name>
    <dbReference type="NCBI Taxonomy" id="1464854"/>
    <lineage>
        <taxon>Eukaryota</taxon>
        <taxon>Metazoa</taxon>
        <taxon>Ecdysozoa</taxon>
        <taxon>Arthropoda</taxon>
        <taxon>Hexapoda</taxon>
        <taxon>Insecta</taxon>
        <taxon>Pterygota</taxon>
        <taxon>Neoptera</taxon>
        <taxon>Paraneoptera</taxon>
        <taxon>Hemiptera</taxon>
        <taxon>Auchenorrhyncha</taxon>
        <taxon>Membracoidea</taxon>
        <taxon>Cicadellidae</taxon>
        <taxon>Cicadellinae</taxon>
        <taxon>Proconiini</taxon>
        <taxon>Cuerna</taxon>
    </lineage>
</organism>